<dbReference type="EMBL" id="JASPKY010000268">
    <property type="protein sequence ID" value="KAK9712122.1"/>
    <property type="molecule type" value="Genomic_DNA"/>
</dbReference>
<evidence type="ECO:0000313" key="2">
    <source>
        <dbReference type="Proteomes" id="UP001458880"/>
    </source>
</evidence>
<proteinExistence type="predicted"/>
<reference evidence="1 2" key="1">
    <citation type="journal article" date="2024" name="BMC Genomics">
        <title>De novo assembly and annotation of Popillia japonica's genome with initial clues to its potential as an invasive pest.</title>
        <authorList>
            <person name="Cucini C."/>
            <person name="Boschi S."/>
            <person name="Funari R."/>
            <person name="Cardaioli E."/>
            <person name="Iannotti N."/>
            <person name="Marturano G."/>
            <person name="Paoli F."/>
            <person name="Bruttini M."/>
            <person name="Carapelli A."/>
            <person name="Frati F."/>
            <person name="Nardi F."/>
        </authorList>
    </citation>
    <scope>NUCLEOTIDE SEQUENCE [LARGE SCALE GENOMIC DNA]</scope>
    <source>
        <strain evidence="1">DMR45628</strain>
    </source>
</reference>
<name>A0AAW1K2P2_POPJA</name>
<dbReference type="AlphaFoldDB" id="A0AAW1K2P2"/>
<dbReference type="Proteomes" id="UP001458880">
    <property type="component" value="Unassembled WGS sequence"/>
</dbReference>
<gene>
    <name evidence="1" type="ORF">QE152_g25037</name>
</gene>
<evidence type="ECO:0000313" key="1">
    <source>
        <dbReference type="EMBL" id="KAK9712122.1"/>
    </source>
</evidence>
<dbReference type="Gene3D" id="1.10.472.10">
    <property type="entry name" value="Cyclin-like"/>
    <property type="match status" value="1"/>
</dbReference>
<dbReference type="SUPFAM" id="SSF47954">
    <property type="entry name" value="Cyclin-like"/>
    <property type="match status" value="1"/>
</dbReference>
<organism evidence="1 2">
    <name type="scientific">Popillia japonica</name>
    <name type="common">Japanese beetle</name>
    <dbReference type="NCBI Taxonomy" id="7064"/>
    <lineage>
        <taxon>Eukaryota</taxon>
        <taxon>Metazoa</taxon>
        <taxon>Ecdysozoa</taxon>
        <taxon>Arthropoda</taxon>
        <taxon>Hexapoda</taxon>
        <taxon>Insecta</taxon>
        <taxon>Pterygota</taxon>
        <taxon>Neoptera</taxon>
        <taxon>Endopterygota</taxon>
        <taxon>Coleoptera</taxon>
        <taxon>Polyphaga</taxon>
        <taxon>Scarabaeiformia</taxon>
        <taxon>Scarabaeidae</taxon>
        <taxon>Rutelinae</taxon>
        <taxon>Popillia</taxon>
    </lineage>
</organism>
<sequence>MQYFGNNLDQIRPVVLHRILRVKTEGKYANKMKDVIDVMELQREKNRKIQQLDYRKLDFAGGFTPARFIFECGMKLQGQPLTLATAAILMHRFFKEVDQSNYDCYEIVKYWRLDYDSYHFLN</sequence>
<keyword evidence="2" id="KW-1185">Reference proteome</keyword>
<comment type="caution">
    <text evidence="1">The sequence shown here is derived from an EMBL/GenBank/DDBJ whole genome shotgun (WGS) entry which is preliminary data.</text>
</comment>
<protein>
    <submittedName>
        <fullName evidence="1">Uncharacterized protein</fullName>
    </submittedName>
</protein>
<accession>A0AAW1K2P2</accession>
<dbReference type="InterPro" id="IPR036915">
    <property type="entry name" value="Cyclin-like_sf"/>
</dbReference>